<dbReference type="InterPro" id="IPR027417">
    <property type="entry name" value="P-loop_NTPase"/>
</dbReference>
<dbReference type="InterPro" id="IPR008571">
    <property type="entry name" value="HerA-like"/>
</dbReference>
<dbReference type="Proteomes" id="UP000198924">
    <property type="component" value="Unassembled WGS sequence"/>
</dbReference>
<accession>A0A1I3VST3</accession>
<dbReference type="PANTHER" id="PTHR42957">
    <property type="entry name" value="HELICASE MJ1565-RELATED"/>
    <property type="match status" value="1"/>
</dbReference>
<dbReference type="Gene3D" id="3.40.50.300">
    <property type="entry name" value="P-loop containing nucleotide triphosphate hydrolases"/>
    <property type="match status" value="2"/>
</dbReference>
<dbReference type="AlphaFoldDB" id="A0A1I3VST3"/>
<dbReference type="STRING" id="45496.SAMN04488079_103162"/>
<organism evidence="2 3">
    <name type="scientific">Methylophaga sulfidovorans</name>
    <dbReference type="NCBI Taxonomy" id="45496"/>
    <lineage>
        <taxon>Bacteria</taxon>
        <taxon>Pseudomonadati</taxon>
        <taxon>Pseudomonadota</taxon>
        <taxon>Gammaproteobacteria</taxon>
        <taxon>Thiotrichales</taxon>
        <taxon>Piscirickettsiaceae</taxon>
        <taxon>Methylophaga</taxon>
    </lineage>
</organism>
<feature type="domain" description="Helicase HerA central" evidence="1">
    <location>
        <begin position="164"/>
        <end position="398"/>
    </location>
</feature>
<dbReference type="CDD" id="cd01127">
    <property type="entry name" value="TrwB_TraG_TraD_VirD4"/>
    <property type="match status" value="1"/>
</dbReference>
<dbReference type="Pfam" id="PF01935">
    <property type="entry name" value="DUF87"/>
    <property type="match status" value="1"/>
</dbReference>
<gene>
    <name evidence="2" type="ORF">SAMN04488079_103162</name>
</gene>
<dbReference type="SUPFAM" id="SSF52540">
    <property type="entry name" value="P-loop containing nucleoside triphosphate hydrolases"/>
    <property type="match status" value="1"/>
</dbReference>
<proteinExistence type="predicted"/>
<protein>
    <recommendedName>
        <fullName evidence="1">Helicase HerA central domain-containing protein</fullName>
    </recommendedName>
</protein>
<reference evidence="3" key="1">
    <citation type="submission" date="2016-10" db="EMBL/GenBank/DDBJ databases">
        <authorList>
            <person name="Varghese N."/>
            <person name="Submissions S."/>
        </authorList>
    </citation>
    <scope>NUCLEOTIDE SEQUENCE [LARGE SCALE GENOMIC DNA]</scope>
    <source>
        <strain evidence="3">DSM 11578</strain>
    </source>
</reference>
<keyword evidence="3" id="KW-1185">Reference proteome</keyword>
<dbReference type="OrthoDB" id="9806951at2"/>
<sequence length="571" mass="63438">MSDYRIGKIVGVSGERIYVSLVDYSDGEGSGEGVPPTMIINLPMEQGPTPLLIGQPGTFISVGLPSGRLLTMITSIDMKESNPLQSEIRTASAEGHAIIEEHKRVASAVPVGTLSPAGTFERGTDVLPTVNSPAFAVSPSTINKIYKQYAEGTFSLGHLSLIPSQAANINLDAFLSRHAAILGQTGGGKSWAVASFLQKVAAFPQSTTVLLDLHGEYSAAFGDEADVISGNDIELPYWLMNSEELLGLMVDRSESAAPNQIAKFKELLQSSKESNAENQKLGLEKITIDTPVYFDFDEILQEFRRLDTQMVLGHNNKEKQGPLFGQFTRLLMRVDSRLNDRRYDLIFHPKTYATSASMEDLFRRLLGEQSKNRKKLVIIDLSPVPFDVRNSVISLILRCLFDFSYWYRRVNHSSYPIAVFADEAHIYLNEHDANSRPARESAERIAKEGRKYGISLTVISQRPREVSATILSQCNSFLCLRISNPDDQGYVKNLLPDSVRGVTSMFATLRRGECILLGESVMMPTRIKIDPPDPTPHSEDTSFYTEWNKEHVDINVAAVLDAWRRQEVSTE</sequence>
<dbReference type="RefSeq" id="WP_091711787.1">
    <property type="nucleotide sequence ID" value="NZ_FOSH01000003.1"/>
</dbReference>
<dbReference type="PANTHER" id="PTHR42957:SF1">
    <property type="entry name" value="HELICASE MJ1565-RELATED"/>
    <property type="match status" value="1"/>
</dbReference>
<evidence type="ECO:0000313" key="2">
    <source>
        <dbReference type="EMBL" id="SFJ97347.1"/>
    </source>
</evidence>
<evidence type="ECO:0000259" key="1">
    <source>
        <dbReference type="Pfam" id="PF01935"/>
    </source>
</evidence>
<dbReference type="InterPro" id="IPR002789">
    <property type="entry name" value="HerA_central"/>
</dbReference>
<name>A0A1I3VST3_9GAMM</name>
<evidence type="ECO:0000313" key="3">
    <source>
        <dbReference type="Proteomes" id="UP000198924"/>
    </source>
</evidence>
<dbReference type="EMBL" id="FOSH01000003">
    <property type="protein sequence ID" value="SFJ97347.1"/>
    <property type="molecule type" value="Genomic_DNA"/>
</dbReference>